<reference evidence="8 10" key="1">
    <citation type="submission" date="2016-11" db="EMBL/GenBank/DDBJ databases">
        <authorList>
            <person name="Jaros S."/>
            <person name="Januszkiewicz K."/>
            <person name="Wedrychowicz H."/>
        </authorList>
    </citation>
    <scope>NUCLEOTIDE SEQUENCE [LARGE SCALE GENOMIC DNA]</scope>
    <source>
        <strain evidence="8">NVI 5450</strain>
    </source>
</reference>
<sequence length="483" mass="55105">MIRITLLTLLISYLSVYAWKDWFRGACWLVLLISVFQHPDMPKSIAGISGFNHWNFLFINVFMSWLCGRKKDNISWDMPSKINILLCLYFIFIFISVLRYFADIEGISLYLSGDSGGMYTVNEYLINCVKWVIPSMIIFDGCRSRQQYNFALMTLMLMFFLLALQVIQAMKFGSLTMSGEALQRKALKVISNNIGFHRVNMSMMMSGAFWAIFCLKEYVSSKTYLFLIIPACFAILLAIAMTGGRVGYVTWLVLGAIICSMKWRKYLLFAPIVLFSIMLAAPSALERISQGILKNNSGVIKTFTDIDFAGGQVDTHSMTSGRTLVWPLVWESILDEPLIGHGRRSMIRLGITRQIIERHGVGEVFPHPHNAYLQWVQDNGFVGAVPVFLFYFIVLKYSWSLFREKVENIYIVTGGVCFSFVAAFLLASIGSQTFYPREGAVGMWVAITLMLRVYVERDRVNSNDKSELICPSEAVHHRFFVKM</sequence>
<feature type="transmembrane region" description="Helical" evidence="5">
    <location>
        <begin position="80"/>
        <end position="102"/>
    </location>
</feature>
<dbReference type="GO" id="GO:0016020">
    <property type="term" value="C:membrane"/>
    <property type="evidence" value="ECO:0007669"/>
    <property type="project" value="UniProtKB-SubCell"/>
</dbReference>
<dbReference type="Proteomes" id="UP000183794">
    <property type="component" value="Unassembled WGS sequence"/>
</dbReference>
<dbReference type="HOGENOM" id="CLU_578552_0_0_6"/>
<evidence type="ECO:0000256" key="4">
    <source>
        <dbReference type="ARBA" id="ARBA00023136"/>
    </source>
</evidence>
<dbReference type="RefSeq" id="WP_045112508.1">
    <property type="nucleotide sequence ID" value="NZ_CAWQZC010000105.1"/>
</dbReference>
<feature type="domain" description="O-antigen ligase-related" evidence="6">
    <location>
        <begin position="231"/>
        <end position="385"/>
    </location>
</feature>
<gene>
    <name evidence="7" type="ORF">MT2528_1301</name>
    <name evidence="8" type="ORF">NVI5450_1471</name>
</gene>
<feature type="transmembrane region" description="Helical" evidence="5">
    <location>
        <begin position="150"/>
        <end position="173"/>
    </location>
</feature>
<evidence type="ECO:0000259" key="6">
    <source>
        <dbReference type="Pfam" id="PF04932"/>
    </source>
</evidence>
<dbReference type="InterPro" id="IPR051533">
    <property type="entry name" value="WaaL-like"/>
</dbReference>
<feature type="transmembrane region" description="Helical" evidence="5">
    <location>
        <begin position="225"/>
        <end position="254"/>
    </location>
</feature>
<feature type="transmembrane region" description="Helical" evidence="5">
    <location>
        <begin position="409"/>
        <end position="427"/>
    </location>
</feature>
<dbReference type="STRING" id="80854.MVIS_1957"/>
<evidence type="ECO:0000256" key="3">
    <source>
        <dbReference type="ARBA" id="ARBA00022989"/>
    </source>
</evidence>
<dbReference type="AlphaFoldDB" id="A0A090K832"/>
<dbReference type="InterPro" id="IPR007016">
    <property type="entry name" value="O-antigen_ligase-rel_domated"/>
</dbReference>
<keyword evidence="3 5" id="KW-1133">Transmembrane helix</keyword>
<dbReference type="Pfam" id="PF04932">
    <property type="entry name" value="Wzy_C"/>
    <property type="match status" value="1"/>
</dbReference>
<evidence type="ECO:0000313" key="10">
    <source>
        <dbReference type="Proteomes" id="UP000183794"/>
    </source>
</evidence>
<dbReference type="KEGG" id="mvs:MVIS_1957"/>
<evidence type="ECO:0000256" key="1">
    <source>
        <dbReference type="ARBA" id="ARBA00004141"/>
    </source>
</evidence>
<evidence type="ECO:0000313" key="8">
    <source>
        <dbReference type="EMBL" id="SGY93352.1"/>
    </source>
</evidence>
<dbReference type="PANTHER" id="PTHR37422:SF23">
    <property type="entry name" value="TEICHURONIC ACID BIOSYNTHESIS PROTEIN TUAE"/>
    <property type="match status" value="1"/>
</dbReference>
<feature type="transmembrane region" description="Helical" evidence="5">
    <location>
        <begin position="266"/>
        <end position="285"/>
    </location>
</feature>
<dbReference type="OrthoDB" id="6161418at2"/>
<dbReference type="GeneID" id="61295213"/>
<dbReference type="PATRIC" id="fig|80854.5.peg.2090"/>
<evidence type="ECO:0000256" key="2">
    <source>
        <dbReference type="ARBA" id="ARBA00022692"/>
    </source>
</evidence>
<feature type="transmembrane region" description="Helical" evidence="5">
    <location>
        <begin position="439"/>
        <end position="455"/>
    </location>
</feature>
<proteinExistence type="predicted"/>
<evidence type="ECO:0000313" key="7">
    <source>
        <dbReference type="EMBL" id="SGY87548.1"/>
    </source>
</evidence>
<keyword evidence="2 5" id="KW-0812">Transmembrane</keyword>
<evidence type="ECO:0000256" key="5">
    <source>
        <dbReference type="SAM" id="Phobius"/>
    </source>
</evidence>
<dbReference type="EMBL" id="FPLD01000045">
    <property type="protein sequence ID" value="SGY93352.1"/>
    <property type="molecule type" value="Genomic_DNA"/>
</dbReference>
<dbReference type="PANTHER" id="PTHR37422">
    <property type="entry name" value="TEICHURONIC ACID BIOSYNTHESIS PROTEIN TUAE"/>
    <property type="match status" value="1"/>
</dbReference>
<comment type="subcellular location">
    <subcellularLocation>
        <location evidence="1">Membrane</location>
        <topology evidence="1">Multi-pass membrane protein</topology>
    </subcellularLocation>
</comment>
<feature type="transmembrane region" description="Helical" evidence="5">
    <location>
        <begin position="380"/>
        <end position="397"/>
    </location>
</feature>
<feature type="transmembrane region" description="Helical" evidence="5">
    <location>
        <begin position="51"/>
        <end position="68"/>
    </location>
</feature>
<dbReference type="Proteomes" id="UP000182660">
    <property type="component" value="Unassembled WGS sequence"/>
</dbReference>
<keyword evidence="9" id="KW-1185">Reference proteome</keyword>
<reference evidence="7 9" key="2">
    <citation type="submission" date="2016-11" db="EMBL/GenBank/DDBJ databases">
        <authorList>
            <person name="Klemetsen T."/>
        </authorList>
    </citation>
    <scope>NUCLEOTIDE SEQUENCE [LARGE SCALE GENOMIC DNA]</scope>
    <source>
        <strain evidence="7">MT 2528</strain>
    </source>
</reference>
<name>A0A090K832_9GAMM</name>
<organism evidence="8 10">
    <name type="scientific">Moritella viscosa</name>
    <dbReference type="NCBI Taxonomy" id="80854"/>
    <lineage>
        <taxon>Bacteria</taxon>
        <taxon>Pseudomonadati</taxon>
        <taxon>Pseudomonadota</taxon>
        <taxon>Gammaproteobacteria</taxon>
        <taxon>Alteromonadales</taxon>
        <taxon>Moritellaceae</taxon>
        <taxon>Moritella</taxon>
    </lineage>
</organism>
<keyword evidence="4 5" id="KW-0472">Membrane</keyword>
<accession>A0A090K832</accession>
<protein>
    <submittedName>
        <fullName evidence="8">O-antigen polymerase</fullName>
    </submittedName>
</protein>
<dbReference type="EMBL" id="FPLJ01000035">
    <property type="protein sequence ID" value="SGY87548.1"/>
    <property type="molecule type" value="Genomic_DNA"/>
</dbReference>
<evidence type="ECO:0000313" key="9">
    <source>
        <dbReference type="Proteomes" id="UP000182660"/>
    </source>
</evidence>